<dbReference type="Pfam" id="PF02661">
    <property type="entry name" value="Fic"/>
    <property type="match status" value="1"/>
</dbReference>
<evidence type="ECO:0000313" key="6">
    <source>
        <dbReference type="Proteomes" id="UP000241762"/>
    </source>
</evidence>
<sequence>MKLFMRKTGHYQLLGDLKYFIPNPLPPSEPSLKLNSQIIDLYGQASFALGSLNEMSARLPNPSSFIKAYVIKEALLSSAIEGIHTTLIDVLSLKSANIKPNKDTLSVVNYIDSLETAIRMIQEEKLPILIRVILKAHEALMSSKGGSPASPGQFRKQSVQVGNLVPPPAPEIPRLMSDLEKYINDNSDLPPLIKAGLVHVQFETIHPFLDGNGRIGRLLIVLMLINNQLLNLPILYPSYYFKKHHLDYYQKLDKVRTQGDFEGWIIFYLQAIRDSSIDALRRTKEIENLNKELKIIVREDASLKKMRDTANLVLDFLFANPITSVSEISNNLNKVYNTVHNILKVFIKLNFISEKIVNKRNRIYRFEPYLNLLEKEYDII</sequence>
<feature type="binding site" evidence="3">
    <location>
        <begin position="248"/>
        <end position="249"/>
    </location>
    <ligand>
        <name>ATP</name>
        <dbReference type="ChEBI" id="CHEBI:30616"/>
    </ligand>
</feature>
<gene>
    <name evidence="5" type="ORF">phytr_11210</name>
</gene>
<reference evidence="5 6" key="1">
    <citation type="submission" date="2018-03" db="EMBL/GenBank/DDBJ databases">
        <title>A gene transfer event suggests a long-term partnership between eustigmatophyte algae and a novel lineage of endosymbiotic bacteria.</title>
        <authorList>
            <person name="Yurchenko T."/>
            <person name="Sevcikova T."/>
            <person name="Pribyl P."/>
            <person name="El Karkouri K."/>
            <person name="Klimes V."/>
            <person name="Amaral R."/>
            <person name="Zbrankova V."/>
            <person name="Kim E."/>
            <person name="Raoult D."/>
            <person name="Santos L.M.A."/>
            <person name="Elias M."/>
        </authorList>
    </citation>
    <scope>NUCLEOTIDE SEQUENCE [LARGE SCALE GENOMIC DNA]</scope>
    <source>
        <strain evidence="5">CCALA 838</strain>
    </source>
</reference>
<organism evidence="5 6">
    <name type="scientific">Candidatus Phycorickettsia trachydisci</name>
    <dbReference type="NCBI Taxonomy" id="2115978"/>
    <lineage>
        <taxon>Bacteria</taxon>
        <taxon>Pseudomonadati</taxon>
        <taxon>Pseudomonadota</taxon>
        <taxon>Alphaproteobacteria</taxon>
        <taxon>Rickettsiales</taxon>
        <taxon>Rickettsiaceae</taxon>
        <taxon>Candidatus Phycorickettsia</taxon>
    </lineage>
</organism>
<feature type="active site" evidence="2">
    <location>
        <position position="206"/>
    </location>
</feature>
<evidence type="ECO:0000256" key="3">
    <source>
        <dbReference type="PIRSR" id="PIRSR640198-2"/>
    </source>
</evidence>
<dbReference type="SUPFAM" id="SSF140931">
    <property type="entry name" value="Fic-like"/>
    <property type="match status" value="1"/>
</dbReference>
<dbReference type="EMBL" id="CP027845">
    <property type="protein sequence ID" value="AVP88046.1"/>
    <property type="molecule type" value="Genomic_DNA"/>
</dbReference>
<keyword evidence="1" id="KW-0547">Nucleotide-binding</keyword>
<feature type="domain" description="Fido" evidence="4">
    <location>
        <begin position="128"/>
        <end position="270"/>
    </location>
</feature>
<dbReference type="PROSITE" id="PS51459">
    <property type="entry name" value="FIDO"/>
    <property type="match status" value="1"/>
</dbReference>
<protein>
    <recommendedName>
        <fullName evidence="4">Fido domain-containing protein</fullName>
    </recommendedName>
</protein>
<dbReference type="Proteomes" id="UP000241762">
    <property type="component" value="Chromosome"/>
</dbReference>
<keyword evidence="6" id="KW-1185">Reference proteome</keyword>
<dbReference type="InterPro" id="IPR003812">
    <property type="entry name" value="Fido"/>
</dbReference>
<dbReference type="AlphaFoldDB" id="A0A2P1P9X8"/>
<dbReference type="InterPro" id="IPR040198">
    <property type="entry name" value="Fido_containing"/>
</dbReference>
<dbReference type="Pfam" id="PF13784">
    <property type="entry name" value="Fic_N"/>
    <property type="match status" value="1"/>
</dbReference>
<feature type="binding site" evidence="1">
    <location>
        <position position="81"/>
    </location>
    <ligand>
        <name>ATP</name>
        <dbReference type="ChEBI" id="CHEBI:30616"/>
    </ligand>
</feature>
<dbReference type="GO" id="GO:0005524">
    <property type="term" value="F:ATP binding"/>
    <property type="evidence" value="ECO:0007669"/>
    <property type="project" value="UniProtKB-KW"/>
</dbReference>
<feature type="binding site" evidence="1">
    <location>
        <position position="248"/>
    </location>
    <ligand>
        <name>ATP</name>
        <dbReference type="ChEBI" id="CHEBI:30616"/>
    </ligand>
</feature>
<dbReference type="InterPro" id="IPR026287">
    <property type="entry name" value="SoFic-like"/>
</dbReference>
<dbReference type="KEGG" id="ptc:phytr_11210"/>
<dbReference type="Gene3D" id="1.10.3290.10">
    <property type="entry name" value="Fido-like domain"/>
    <property type="match status" value="1"/>
</dbReference>
<name>A0A2P1P9X8_9RICK</name>
<dbReference type="PIRSF" id="PIRSF038925">
    <property type="entry name" value="AMP-prot_trans"/>
    <property type="match status" value="1"/>
</dbReference>
<keyword evidence="1" id="KW-0067">ATP-binding</keyword>
<accession>A0A2P1P9X8</accession>
<feature type="binding site" evidence="1">
    <location>
        <position position="206"/>
    </location>
    <ligand>
        <name>ATP</name>
        <dbReference type="ChEBI" id="CHEBI:30616"/>
    </ligand>
</feature>
<evidence type="ECO:0000256" key="2">
    <source>
        <dbReference type="PIRSR" id="PIRSR640198-1"/>
    </source>
</evidence>
<dbReference type="PANTHER" id="PTHR13504:SF38">
    <property type="entry name" value="FIDO DOMAIN-CONTAINING PROTEIN"/>
    <property type="match status" value="1"/>
</dbReference>
<evidence type="ECO:0000256" key="1">
    <source>
        <dbReference type="PIRSR" id="PIRSR038925-1"/>
    </source>
</evidence>
<proteinExistence type="predicted"/>
<evidence type="ECO:0000259" key="4">
    <source>
        <dbReference type="PROSITE" id="PS51459"/>
    </source>
</evidence>
<feature type="binding site" evidence="1">
    <location>
        <begin position="211"/>
        <end position="217"/>
    </location>
    <ligand>
        <name>ATP</name>
        <dbReference type="ChEBI" id="CHEBI:30616"/>
    </ligand>
</feature>
<evidence type="ECO:0000313" key="5">
    <source>
        <dbReference type="EMBL" id="AVP88046.1"/>
    </source>
</evidence>
<dbReference type="InterPro" id="IPR036597">
    <property type="entry name" value="Fido-like_dom_sf"/>
</dbReference>
<dbReference type="InterPro" id="IPR025758">
    <property type="entry name" value="Fic/DOC_N"/>
</dbReference>
<dbReference type="PANTHER" id="PTHR13504">
    <property type="entry name" value="FIDO DOMAIN-CONTAINING PROTEIN DDB_G0283145"/>
    <property type="match status" value="1"/>
</dbReference>
<feature type="binding site" evidence="3">
    <location>
        <begin position="210"/>
        <end position="217"/>
    </location>
    <ligand>
        <name>ATP</name>
        <dbReference type="ChEBI" id="CHEBI:30616"/>
    </ligand>
</feature>